<evidence type="ECO:0000259" key="19">
    <source>
        <dbReference type="PROSITE" id="PS51747"/>
    </source>
</evidence>
<dbReference type="PANTHER" id="PTHR13857:SF20">
    <property type="entry name" value="DNA DC-DU-EDITING ENZYME APOBEC-3G"/>
    <property type="match status" value="1"/>
</dbReference>
<evidence type="ECO:0000313" key="20">
    <source>
        <dbReference type="Proteomes" id="UP001652580"/>
    </source>
</evidence>
<dbReference type="GO" id="GO:0045869">
    <property type="term" value="P:negative regulation of single stranded viral RNA replication via double stranded DNA intermediate"/>
    <property type="evidence" value="ECO:0007669"/>
    <property type="project" value="TreeGrafter"/>
</dbReference>
<dbReference type="PROSITE" id="PS00903">
    <property type="entry name" value="CYT_DCMP_DEAMINASES_1"/>
    <property type="match status" value="1"/>
</dbReference>
<evidence type="ECO:0000256" key="7">
    <source>
        <dbReference type="ARBA" id="ARBA00022553"/>
    </source>
</evidence>
<dbReference type="GO" id="GO:0000932">
    <property type="term" value="C:P-body"/>
    <property type="evidence" value="ECO:0007669"/>
    <property type="project" value="UniProtKB-SubCell"/>
</dbReference>
<keyword evidence="10" id="KW-0677">Repeat</keyword>
<reference evidence="21" key="1">
    <citation type="submission" date="2025-08" db="UniProtKB">
        <authorList>
            <consortium name="RefSeq"/>
        </authorList>
    </citation>
    <scope>IDENTIFICATION</scope>
</reference>
<keyword evidence="15" id="KW-0539">Nucleus</keyword>
<dbReference type="GO" id="GO:0008270">
    <property type="term" value="F:zinc ion binding"/>
    <property type="evidence" value="ECO:0007669"/>
    <property type="project" value="InterPro"/>
</dbReference>
<evidence type="ECO:0000256" key="12">
    <source>
        <dbReference type="ARBA" id="ARBA00022833"/>
    </source>
</evidence>
<accession>A0A384AP20</accession>
<keyword evidence="9" id="KW-0479">Metal-binding</keyword>
<keyword evidence="8" id="KW-0399">Innate immunity</keyword>
<keyword evidence="6" id="KW-0963">Cytoplasm</keyword>
<evidence type="ECO:0000256" key="5">
    <source>
        <dbReference type="ARBA" id="ARBA00020239"/>
    </source>
</evidence>
<dbReference type="GO" id="GO:0016554">
    <property type="term" value="P:cytidine to uridine editing"/>
    <property type="evidence" value="ECO:0007669"/>
    <property type="project" value="TreeGrafter"/>
</dbReference>
<dbReference type="GO" id="GO:0070383">
    <property type="term" value="P:DNA cytosine deamination"/>
    <property type="evidence" value="ECO:0007669"/>
    <property type="project" value="TreeGrafter"/>
</dbReference>
<dbReference type="GO" id="GO:0005634">
    <property type="term" value="C:nucleus"/>
    <property type="evidence" value="ECO:0007669"/>
    <property type="project" value="UniProtKB-SubCell"/>
</dbReference>
<organism evidence="20 21">
    <name type="scientific">Balaenoptera acutorostrata</name>
    <name type="common">Common minke whale</name>
    <name type="synonym">Balaena rostrata</name>
    <dbReference type="NCBI Taxonomy" id="9767"/>
    <lineage>
        <taxon>Eukaryota</taxon>
        <taxon>Metazoa</taxon>
        <taxon>Chordata</taxon>
        <taxon>Craniata</taxon>
        <taxon>Vertebrata</taxon>
        <taxon>Euteleostomi</taxon>
        <taxon>Mammalia</taxon>
        <taxon>Eutheria</taxon>
        <taxon>Laurasiatheria</taxon>
        <taxon>Artiodactyla</taxon>
        <taxon>Whippomorpha</taxon>
        <taxon>Cetacea</taxon>
        <taxon>Mysticeti</taxon>
        <taxon>Balaenopteridae</taxon>
        <taxon>Balaenoptera</taxon>
    </lineage>
</organism>
<dbReference type="InterPro" id="IPR002125">
    <property type="entry name" value="CMP_dCMP_dom"/>
</dbReference>
<feature type="domain" description="CMP/dCMP-type deaminase" evidence="19">
    <location>
        <begin position="27"/>
        <end position="146"/>
    </location>
</feature>
<evidence type="ECO:0000256" key="3">
    <source>
        <dbReference type="ARBA" id="ARBA00004201"/>
    </source>
</evidence>
<keyword evidence="14" id="KW-0051">Antiviral defense</keyword>
<evidence type="ECO:0000256" key="17">
    <source>
        <dbReference type="ARBA" id="ARBA00032972"/>
    </source>
</evidence>
<evidence type="ECO:0000256" key="9">
    <source>
        <dbReference type="ARBA" id="ARBA00022723"/>
    </source>
</evidence>
<dbReference type="InterPro" id="IPR016193">
    <property type="entry name" value="Cytidine_deaminase-like"/>
</dbReference>
<dbReference type="RefSeq" id="XP_007189136.1">
    <property type="nucleotide sequence ID" value="XM_007189074.3"/>
</dbReference>
<gene>
    <name evidence="21" type="primary">APOBEC3A</name>
</gene>
<evidence type="ECO:0000256" key="4">
    <source>
        <dbReference type="ARBA" id="ARBA00006576"/>
    </source>
</evidence>
<dbReference type="STRING" id="310752.A0A384AP20"/>
<comment type="subcellular location">
    <subcellularLocation>
        <location evidence="3">Cytoplasm</location>
        <location evidence="3">P-body</location>
    </subcellularLocation>
    <subcellularLocation>
        <location evidence="2">Nucleus</location>
    </subcellularLocation>
</comment>
<dbReference type="CDD" id="cd01283">
    <property type="entry name" value="cytidine_deaminase"/>
    <property type="match status" value="1"/>
</dbReference>
<evidence type="ECO:0000256" key="2">
    <source>
        <dbReference type="ARBA" id="ARBA00004123"/>
    </source>
</evidence>
<keyword evidence="11" id="KW-0378">Hydrolase</keyword>
<sequence length="194" mass="22308">MEASTAPGTRCLLDENTFTENFMNQISVRKTYLCYKVEILDGDAWVPLDEYKGFVHNKGANQPGQPCHAELYFLDRIRSWNLDQELHYRLTCFISWTPCHTCAQNLATFLGENSHVSLRIFASRIYSLAGYEAGLRTLQAAGAQIAIMTSKEFEHCWETFVDHQGRPFQPWDELEVVSQHLCEKLQAILQTQQN</sequence>
<evidence type="ECO:0000313" key="21">
    <source>
        <dbReference type="RefSeq" id="XP_007189136.1"/>
    </source>
</evidence>
<comment type="catalytic activity">
    <reaction evidence="18">
        <text>a 2'-deoxycytidine in single-stranded DNA + H2O + H(+) = a 2'-deoxyuridine in single-stranded DNA + NH4(+)</text>
        <dbReference type="Rhea" id="RHEA:50948"/>
        <dbReference type="Rhea" id="RHEA-COMP:12846"/>
        <dbReference type="Rhea" id="RHEA-COMP:12847"/>
        <dbReference type="ChEBI" id="CHEBI:15377"/>
        <dbReference type="ChEBI" id="CHEBI:15378"/>
        <dbReference type="ChEBI" id="CHEBI:28938"/>
        <dbReference type="ChEBI" id="CHEBI:85452"/>
        <dbReference type="ChEBI" id="CHEBI:133902"/>
        <dbReference type="EC" id="3.5.4.38"/>
    </reaction>
</comment>
<dbReference type="GO" id="GO:0004126">
    <property type="term" value="F:cytidine deaminase activity"/>
    <property type="evidence" value="ECO:0007669"/>
    <property type="project" value="TreeGrafter"/>
</dbReference>
<evidence type="ECO:0000256" key="14">
    <source>
        <dbReference type="ARBA" id="ARBA00023118"/>
    </source>
</evidence>
<dbReference type="GO" id="GO:0051607">
    <property type="term" value="P:defense response to virus"/>
    <property type="evidence" value="ECO:0007669"/>
    <property type="project" value="UniProtKB-KW"/>
</dbReference>
<keyword evidence="13" id="KW-0391">Immunity</keyword>
<evidence type="ECO:0000256" key="16">
    <source>
        <dbReference type="ARBA" id="ARBA00029489"/>
    </source>
</evidence>
<name>A0A384AP20_BALAC</name>
<dbReference type="GO" id="GO:0045087">
    <property type="term" value="P:innate immune response"/>
    <property type="evidence" value="ECO:0007669"/>
    <property type="project" value="UniProtKB-KW"/>
</dbReference>
<dbReference type="PROSITE" id="PS51747">
    <property type="entry name" value="CYT_DCMP_DEAMINASES_2"/>
    <property type="match status" value="1"/>
</dbReference>
<dbReference type="InterPro" id="IPR016192">
    <property type="entry name" value="APOBEC/CMP_deaminase_Zn-bd"/>
</dbReference>
<keyword evidence="20" id="KW-1185">Reference proteome</keyword>
<dbReference type="EC" id="3.5.4.38" evidence="16"/>
<dbReference type="PANTHER" id="PTHR13857">
    <property type="entry name" value="MRNA EDITING ENZYME"/>
    <property type="match status" value="1"/>
</dbReference>
<evidence type="ECO:0000256" key="6">
    <source>
        <dbReference type="ARBA" id="ARBA00022490"/>
    </source>
</evidence>
<comment type="cofactor">
    <cofactor evidence="1">
        <name>Zn(2+)</name>
        <dbReference type="ChEBI" id="CHEBI:29105"/>
    </cofactor>
</comment>
<dbReference type="Proteomes" id="UP001652580">
    <property type="component" value="Chromosome 11"/>
</dbReference>
<dbReference type="AlphaFoldDB" id="A0A384AP20"/>
<keyword evidence="7" id="KW-0597">Phosphoprotein</keyword>
<protein>
    <recommendedName>
        <fullName evidence="5">DNA dC-&gt;dU-editing enzyme APOBEC-3G</fullName>
        <ecNumber evidence="16">3.5.4.38</ecNumber>
    </recommendedName>
    <alternativeName>
        <fullName evidence="17">Deoxycytidine deaminase</fullName>
    </alternativeName>
</protein>
<evidence type="ECO:0000256" key="11">
    <source>
        <dbReference type="ARBA" id="ARBA00022801"/>
    </source>
</evidence>
<evidence type="ECO:0000256" key="13">
    <source>
        <dbReference type="ARBA" id="ARBA00022859"/>
    </source>
</evidence>
<comment type="similarity">
    <text evidence="4">Belongs to the cytidine and deoxycytidylate deaminase family.</text>
</comment>
<proteinExistence type="inferred from homology"/>
<dbReference type="GO" id="GO:0003723">
    <property type="term" value="F:RNA binding"/>
    <property type="evidence" value="ECO:0007669"/>
    <property type="project" value="TreeGrafter"/>
</dbReference>
<evidence type="ECO:0000256" key="10">
    <source>
        <dbReference type="ARBA" id="ARBA00022737"/>
    </source>
</evidence>
<dbReference type="GeneID" id="103013586"/>
<evidence type="ECO:0000256" key="18">
    <source>
        <dbReference type="ARBA" id="ARBA00049114"/>
    </source>
</evidence>
<evidence type="ECO:0000256" key="15">
    <source>
        <dbReference type="ARBA" id="ARBA00023242"/>
    </source>
</evidence>
<evidence type="ECO:0000256" key="8">
    <source>
        <dbReference type="ARBA" id="ARBA00022588"/>
    </source>
</evidence>
<dbReference type="InParanoid" id="A0A384AP20"/>
<dbReference type="Pfam" id="PF18772">
    <property type="entry name" value="APOBEC2"/>
    <property type="match status" value="1"/>
</dbReference>
<dbReference type="Gene3D" id="3.40.140.10">
    <property type="entry name" value="Cytidine Deaminase, domain 2"/>
    <property type="match status" value="1"/>
</dbReference>
<keyword evidence="12" id="KW-0862">Zinc</keyword>
<dbReference type="KEGG" id="bacu:103013586"/>
<dbReference type="SUPFAM" id="SSF53927">
    <property type="entry name" value="Cytidine deaminase-like"/>
    <property type="match status" value="1"/>
</dbReference>
<evidence type="ECO:0000256" key="1">
    <source>
        <dbReference type="ARBA" id="ARBA00001947"/>
    </source>
</evidence>
<dbReference type="InterPro" id="IPR050610">
    <property type="entry name" value="APOBEC_Cyt_Deaminase"/>
</dbReference>